<evidence type="ECO:0000313" key="1">
    <source>
        <dbReference type="EMBL" id="TXE78330.1"/>
    </source>
</evidence>
<protein>
    <submittedName>
        <fullName evidence="1">Uncharacterized protein</fullName>
    </submittedName>
</protein>
<dbReference type="EMBL" id="VOWB01000092">
    <property type="protein sequence ID" value="TXE78330.1"/>
    <property type="molecule type" value="Genomic_DNA"/>
</dbReference>
<dbReference type="RefSeq" id="WP_147576110.1">
    <property type="nucleotide sequence ID" value="NZ_VOWB01000092.1"/>
</dbReference>
<dbReference type="AlphaFoldDB" id="A0A5C7DSZ8"/>
<organism evidence="1 2">
    <name type="scientific">Campylobacter peloridis</name>
    <dbReference type="NCBI Taxonomy" id="488546"/>
    <lineage>
        <taxon>Bacteria</taxon>
        <taxon>Pseudomonadati</taxon>
        <taxon>Campylobacterota</taxon>
        <taxon>Epsilonproteobacteria</taxon>
        <taxon>Campylobacterales</taxon>
        <taxon>Campylobacteraceae</taxon>
        <taxon>Campylobacter</taxon>
    </lineage>
</organism>
<gene>
    <name evidence="1" type="ORF">FPD46_08325</name>
</gene>
<comment type="caution">
    <text evidence="1">The sequence shown here is derived from an EMBL/GenBank/DDBJ whole genome shotgun (WGS) entry which is preliminary data.</text>
</comment>
<reference evidence="1 2" key="1">
    <citation type="submission" date="2019-07" db="EMBL/GenBank/DDBJ databases">
        <title>Rapid identification of Enteric Bacteria from Whole Genome Sequences (WGS) using Average Nucleotide Identity (ANI).</title>
        <authorList>
            <person name="Lane C."/>
        </authorList>
    </citation>
    <scope>NUCLEOTIDE SEQUENCE [LARGE SCALE GENOMIC DNA]</scope>
    <source>
        <strain evidence="1 2">2016D-0250</strain>
    </source>
</reference>
<accession>A0A5C7DSZ8</accession>
<name>A0A5C7DSZ8_9BACT</name>
<sequence length="61" mass="7329">MDRKICSCLSKEIVKKFTEDELKIMGMNSIELQKHPQEFKHVQEKIMYLMNDQNLIKKCIK</sequence>
<dbReference type="Proteomes" id="UP000321310">
    <property type="component" value="Unassembled WGS sequence"/>
</dbReference>
<proteinExistence type="predicted"/>
<evidence type="ECO:0000313" key="2">
    <source>
        <dbReference type="Proteomes" id="UP000321310"/>
    </source>
</evidence>